<accession>A0A5J4W5V3</accession>
<comment type="caution">
    <text evidence="3">The sequence shown here is derived from an EMBL/GenBank/DDBJ whole genome shotgun (WGS) entry which is preliminary data.</text>
</comment>
<organism evidence="3 4">
    <name type="scientific">Streblomastix strix</name>
    <dbReference type="NCBI Taxonomy" id="222440"/>
    <lineage>
        <taxon>Eukaryota</taxon>
        <taxon>Metamonada</taxon>
        <taxon>Preaxostyla</taxon>
        <taxon>Oxymonadida</taxon>
        <taxon>Streblomastigidae</taxon>
        <taxon>Streblomastix</taxon>
    </lineage>
</organism>
<reference evidence="3 4" key="1">
    <citation type="submission" date="2019-03" db="EMBL/GenBank/DDBJ databases">
        <title>Single cell metagenomics reveals metabolic interactions within the superorganism composed of flagellate Streblomastix strix and complex community of Bacteroidetes bacteria on its surface.</title>
        <authorList>
            <person name="Treitli S.C."/>
            <person name="Kolisko M."/>
            <person name="Husnik F."/>
            <person name="Keeling P."/>
            <person name="Hampl V."/>
        </authorList>
    </citation>
    <scope>NUCLEOTIDE SEQUENCE [LARGE SCALE GENOMIC DNA]</scope>
    <source>
        <strain evidence="3">ST1C</strain>
    </source>
</reference>
<keyword evidence="2" id="KW-0732">Signal</keyword>
<proteinExistence type="predicted"/>
<name>A0A5J4W5V3_9EUKA</name>
<gene>
    <name evidence="3" type="ORF">EZS28_014655</name>
</gene>
<evidence type="ECO:0000313" key="3">
    <source>
        <dbReference type="EMBL" id="KAA6389819.1"/>
    </source>
</evidence>
<feature type="chain" id="PRO_5023860481" evidence="2">
    <location>
        <begin position="17"/>
        <end position="1042"/>
    </location>
</feature>
<sequence length="1042" mass="118805">MLVLCVILAYSSICLDSNLEDFKVKSISTVQNTIAYSTVLSLTVTFSHDVYLMERMTGNIGPISNSTIASRCIGSKGTCTNRIGLFYGETIFSASSISYASTSIGKEKLLIKVTVPNYKKFGHIFFIDQNIFGTFLNLSSEYEDFIPSGCGTKPLQSDVTNPYNFTHFVMLPRTEILLLFTQSGILSDAIDPYDNYRQMKYCLDENDLRCKLKNAHHIGEIIRLGYCDYSVEDVSVRPTEKVIVAKGLQTQIESINGQKVGIEGVAQIEIQLATKKLEDQEIQESYQNKESIVLQMRGNMSIAGNWKVALESPDGDPFNFSFNNNNYHLTDTFQVNFIKKQQTVQIPAIFKKRIFASLYNQPLILDVLQPESQDITVRGRNISLQECQYRQTLPLSTSSLFCHQLQSIDGKCLEYNKDRSEDNRYDQKICPKDEILHLNLGLDFYTKINSGSISCQNHLLINNSDTCSIQYYYQFSAEGDFYRALQLGNAQDVFVDQGINIQLQTGSSQQDMNEGNNNLIIIEGAINVEEVRNILDGQAIDNNSNKDSKLKNNKQKRNNSISNRMFLNETSILVPHNNIDFSDEFQQSTNPEQLSNNNQNINIHNNIESFDILKRVSPSSKWLKIPTYLLDEGEDQYGSFNPNFDIEQSEYPFTLYIPQLDYFTYAHQLEQNLDIFEYASKNSIRDMLMQGRGGIDVPWSGLDGDHTRLISEQYEEFSQSAQQSNSKKQNNVSSKGENNSQIQIIDGVKLRRATTFHPIKLSTNKQNQQQNMNKQINNDMKTQQQEQLIKSNEQYDGVIEIDLPIKPTVFELELSIESLPLAAPYLINQEQSTKQQFNKEINEMTSEETQSQSLNQISFNIQTNNEIYKENEIQVEVNLGNMVGVPSAQGNVNIICLNLNINEILGEVSYEGGSFNSTSQQFGPIEPDIRSLSKVISMNAINVKNQKENIKAIFQFDRLELWPDIIKARDQYEGNSDSSKIRDYYQYQKDIEIDLHWGLVSNPACWDNKIILYGLDQEQKLIIPENRIKSEIAVLDESLERR</sequence>
<dbReference type="Proteomes" id="UP000324800">
    <property type="component" value="Unassembled WGS sequence"/>
</dbReference>
<dbReference type="AlphaFoldDB" id="A0A5J4W5V3"/>
<protein>
    <submittedName>
        <fullName evidence="3">Uncharacterized protein</fullName>
    </submittedName>
</protein>
<feature type="region of interest" description="Disordered" evidence="1">
    <location>
        <begin position="716"/>
        <end position="738"/>
    </location>
</feature>
<feature type="signal peptide" evidence="2">
    <location>
        <begin position="1"/>
        <end position="16"/>
    </location>
</feature>
<feature type="compositionally biased region" description="Low complexity" evidence="1">
    <location>
        <begin position="718"/>
        <end position="735"/>
    </location>
</feature>
<evidence type="ECO:0000313" key="4">
    <source>
        <dbReference type="Proteomes" id="UP000324800"/>
    </source>
</evidence>
<feature type="region of interest" description="Disordered" evidence="1">
    <location>
        <begin position="542"/>
        <end position="561"/>
    </location>
</feature>
<evidence type="ECO:0000256" key="2">
    <source>
        <dbReference type="SAM" id="SignalP"/>
    </source>
</evidence>
<evidence type="ECO:0000256" key="1">
    <source>
        <dbReference type="SAM" id="MobiDB-lite"/>
    </source>
</evidence>
<dbReference type="EMBL" id="SNRW01003448">
    <property type="protein sequence ID" value="KAA6389819.1"/>
    <property type="molecule type" value="Genomic_DNA"/>
</dbReference>